<organism evidence="1 2">
    <name type="scientific">Vibrio chanodichtyis</name>
    <dbReference type="NCBI Taxonomy" id="3027932"/>
    <lineage>
        <taxon>Bacteria</taxon>
        <taxon>Pseudomonadati</taxon>
        <taxon>Pseudomonadota</taxon>
        <taxon>Gammaproteobacteria</taxon>
        <taxon>Vibrionales</taxon>
        <taxon>Vibrionaceae</taxon>
        <taxon>Vibrio</taxon>
    </lineage>
</organism>
<sequence>MSYQSQACLHSEHVAKYLVTLCRHFARKTTATWDEVEGEGRIEFSAGIATLTVNEAEQLLTFVCRAETEQQVTTLQAVISKHMVMFARRETVELNWQPIEQA</sequence>
<reference evidence="1 2" key="1">
    <citation type="submission" date="2023-02" db="EMBL/GenBank/DDBJ databases">
        <title>Vibrio intestini sp. nov., a close relative of Vibrio cholerae isolated from the intestine of Healthy Culter dabryi.</title>
        <authorList>
            <person name="Wu N."/>
        </authorList>
    </citation>
    <scope>NUCLEOTIDE SEQUENCE [LARGE SCALE GENOMIC DNA]</scope>
    <source>
        <strain evidence="1 2">DSL-7</strain>
    </source>
</reference>
<evidence type="ECO:0000313" key="1">
    <source>
        <dbReference type="EMBL" id="MDE1515669.1"/>
    </source>
</evidence>
<dbReference type="Gene3D" id="3.30.310.50">
    <property type="entry name" value="Alpha-D-phosphohexomutase, C-terminal domain"/>
    <property type="match status" value="1"/>
</dbReference>
<dbReference type="EMBL" id="JARBFT010000013">
    <property type="protein sequence ID" value="MDE1515669.1"/>
    <property type="molecule type" value="Genomic_DNA"/>
</dbReference>
<dbReference type="Proteomes" id="UP001216189">
    <property type="component" value="Unassembled WGS sequence"/>
</dbReference>
<dbReference type="RefSeq" id="WP_274723384.1">
    <property type="nucleotide sequence ID" value="NZ_JARBFT010000013.1"/>
</dbReference>
<evidence type="ECO:0000313" key="2">
    <source>
        <dbReference type="Proteomes" id="UP001216189"/>
    </source>
</evidence>
<protein>
    <submittedName>
        <fullName evidence="1">DUF2218 domain-containing protein</fullName>
    </submittedName>
</protein>
<name>A0ABT5V4U9_9VIBR</name>
<accession>A0ABT5V4U9</accession>
<gene>
    <name evidence="1" type="ORF">PUN32_11665</name>
</gene>
<comment type="caution">
    <text evidence="1">The sequence shown here is derived from an EMBL/GenBank/DDBJ whole genome shotgun (WGS) entry which is preliminary data.</text>
</comment>
<dbReference type="InterPro" id="IPR014543">
    <property type="entry name" value="UCP028291"/>
</dbReference>
<keyword evidence="2" id="KW-1185">Reference proteome</keyword>
<proteinExistence type="predicted"/>
<dbReference type="Pfam" id="PF09981">
    <property type="entry name" value="DUF2218"/>
    <property type="match status" value="1"/>
</dbReference>
<dbReference type="PIRSF" id="PIRSF028291">
    <property type="entry name" value="UCP028291"/>
    <property type="match status" value="1"/>
</dbReference>